<dbReference type="AlphaFoldDB" id="A0A565BEB8"/>
<reference evidence="1" key="1">
    <citation type="submission" date="2019-07" db="EMBL/GenBank/DDBJ databases">
        <authorList>
            <person name="Dittberner H."/>
        </authorList>
    </citation>
    <scope>NUCLEOTIDE SEQUENCE [LARGE SCALE GENOMIC DNA]</scope>
</reference>
<accession>A0A565BEB8</accession>
<dbReference type="EMBL" id="CABITT030000003">
    <property type="protein sequence ID" value="VVA99953.1"/>
    <property type="molecule type" value="Genomic_DNA"/>
</dbReference>
<sequence>MEGRLQDRWNPKGSLALSAYTCVQYVEGRRDIESAADILRLLGKREQVSHAMDKKRLSLKMVEAMVGGGYVGGED</sequence>
<dbReference type="OrthoDB" id="1091660at2759"/>
<organism evidence="1 2">
    <name type="scientific">Arabis nemorensis</name>
    <dbReference type="NCBI Taxonomy" id="586526"/>
    <lineage>
        <taxon>Eukaryota</taxon>
        <taxon>Viridiplantae</taxon>
        <taxon>Streptophyta</taxon>
        <taxon>Embryophyta</taxon>
        <taxon>Tracheophyta</taxon>
        <taxon>Spermatophyta</taxon>
        <taxon>Magnoliopsida</taxon>
        <taxon>eudicotyledons</taxon>
        <taxon>Gunneridae</taxon>
        <taxon>Pentapetalae</taxon>
        <taxon>rosids</taxon>
        <taxon>malvids</taxon>
        <taxon>Brassicales</taxon>
        <taxon>Brassicaceae</taxon>
        <taxon>Arabideae</taxon>
        <taxon>Arabis</taxon>
    </lineage>
</organism>
<name>A0A565BEB8_9BRAS</name>
<proteinExistence type="predicted"/>
<evidence type="ECO:0000313" key="1">
    <source>
        <dbReference type="EMBL" id="VVA99953.1"/>
    </source>
</evidence>
<keyword evidence="2" id="KW-1185">Reference proteome</keyword>
<protein>
    <submittedName>
        <fullName evidence="1">Uncharacterized protein</fullName>
    </submittedName>
</protein>
<comment type="caution">
    <text evidence="1">The sequence shown here is derived from an EMBL/GenBank/DDBJ whole genome shotgun (WGS) entry which is preliminary data.</text>
</comment>
<evidence type="ECO:0000313" key="2">
    <source>
        <dbReference type="Proteomes" id="UP000489600"/>
    </source>
</evidence>
<dbReference type="Proteomes" id="UP000489600">
    <property type="component" value="Unassembled WGS sequence"/>
</dbReference>
<gene>
    <name evidence="1" type="ORF">ANE_LOCUS10398</name>
</gene>